<dbReference type="GO" id="GO:0005783">
    <property type="term" value="C:endoplasmic reticulum"/>
    <property type="evidence" value="ECO:0007669"/>
    <property type="project" value="TreeGrafter"/>
</dbReference>
<keyword evidence="1" id="KW-0472">Membrane</keyword>
<name>A0A8S0Q4X7_OLEEU</name>
<keyword evidence="1" id="KW-0812">Transmembrane</keyword>
<dbReference type="PANTHER" id="PTHR12861">
    <property type="entry name" value="TRANSLOCON-ASSOCIATED PROTEIN, BETA SUBUNIT PRECURSOR TRAP-BETA SIGNAL SEQUENCE RECEPTOR BETA SUBUNIT"/>
    <property type="match status" value="1"/>
</dbReference>
<organism evidence="2 3">
    <name type="scientific">Olea europaea subsp. europaea</name>
    <dbReference type="NCBI Taxonomy" id="158383"/>
    <lineage>
        <taxon>Eukaryota</taxon>
        <taxon>Viridiplantae</taxon>
        <taxon>Streptophyta</taxon>
        <taxon>Embryophyta</taxon>
        <taxon>Tracheophyta</taxon>
        <taxon>Spermatophyta</taxon>
        <taxon>Magnoliopsida</taxon>
        <taxon>eudicotyledons</taxon>
        <taxon>Gunneridae</taxon>
        <taxon>Pentapetalae</taxon>
        <taxon>asterids</taxon>
        <taxon>lamiids</taxon>
        <taxon>Lamiales</taxon>
        <taxon>Oleaceae</taxon>
        <taxon>Oleeae</taxon>
        <taxon>Olea</taxon>
    </lineage>
</organism>
<proteinExistence type="predicted"/>
<dbReference type="Pfam" id="PF05753">
    <property type="entry name" value="TRAP_beta"/>
    <property type="match status" value="1"/>
</dbReference>
<reference evidence="2 3" key="1">
    <citation type="submission" date="2019-12" db="EMBL/GenBank/DDBJ databases">
        <authorList>
            <person name="Alioto T."/>
            <person name="Alioto T."/>
            <person name="Gomez Garrido J."/>
        </authorList>
    </citation>
    <scope>NUCLEOTIDE SEQUENCE [LARGE SCALE GENOMIC DNA]</scope>
</reference>
<dbReference type="OrthoDB" id="5860827at2759"/>
<sequence>DVPPTQLLPTLQVLPLIHLHQNQPLHQLVLTVLLESVPHFRSTHCFVHITILVAFCMAFIAATPVLKPSTLSVVLALIFISSPFANASESPFIVAHKRFALKKINFDIEQISVSIDVYNRGSATAYDVTLADDSWAQDVFDSIIGNTSKSWERLDASSLISHSFELESNVKTSYYGALALVTYRVLTKSRLQEAYSTPILPQKILSDAESGKMTKKLKKLKKAS</sequence>
<evidence type="ECO:0000256" key="1">
    <source>
        <dbReference type="SAM" id="Phobius"/>
    </source>
</evidence>
<dbReference type="EMBL" id="CACTIH010000691">
    <property type="protein sequence ID" value="CAA2961987.1"/>
    <property type="molecule type" value="Genomic_DNA"/>
</dbReference>
<gene>
    <name evidence="2" type="ORF">OLEA9_A085329</name>
</gene>
<feature type="non-terminal residue" evidence="2">
    <location>
        <position position="1"/>
    </location>
</feature>
<feature type="transmembrane region" description="Helical" evidence="1">
    <location>
        <begin position="72"/>
        <end position="94"/>
    </location>
</feature>
<protein>
    <submittedName>
        <fullName evidence="2">Translocon-associated subunit beta</fullName>
    </submittedName>
</protein>
<comment type="caution">
    <text evidence="2">The sequence shown here is derived from an EMBL/GenBank/DDBJ whole genome shotgun (WGS) entry which is preliminary data.</text>
</comment>
<accession>A0A8S0Q4X7</accession>
<keyword evidence="3" id="KW-1185">Reference proteome</keyword>
<dbReference type="Gramene" id="OE9A085329T1">
    <property type="protein sequence ID" value="OE9A085329C1"/>
    <property type="gene ID" value="OE9A085329"/>
</dbReference>
<evidence type="ECO:0000313" key="3">
    <source>
        <dbReference type="Proteomes" id="UP000594638"/>
    </source>
</evidence>
<dbReference type="PANTHER" id="PTHR12861:SF3">
    <property type="entry name" value="TRANSLOCON-ASSOCIATED PROTEIN SUBUNIT BETA"/>
    <property type="match status" value="1"/>
</dbReference>
<dbReference type="Proteomes" id="UP000594638">
    <property type="component" value="Unassembled WGS sequence"/>
</dbReference>
<evidence type="ECO:0000313" key="2">
    <source>
        <dbReference type="EMBL" id="CAA2961987.1"/>
    </source>
</evidence>
<dbReference type="AlphaFoldDB" id="A0A8S0Q4X7"/>
<keyword evidence="1" id="KW-1133">Transmembrane helix</keyword>
<feature type="transmembrane region" description="Helical" evidence="1">
    <location>
        <begin position="45"/>
        <end position="66"/>
    </location>
</feature>